<dbReference type="InterPro" id="IPR013249">
    <property type="entry name" value="RNA_pol_sigma70_r4_t2"/>
</dbReference>
<dbReference type="GO" id="GO:0003677">
    <property type="term" value="F:DNA binding"/>
    <property type="evidence" value="ECO:0007669"/>
    <property type="project" value="UniProtKB-KW"/>
</dbReference>
<dbReference type="Gene3D" id="1.10.10.10">
    <property type="entry name" value="Winged helix-like DNA-binding domain superfamily/Winged helix DNA-binding domain"/>
    <property type="match status" value="1"/>
</dbReference>
<dbReference type="RefSeq" id="WP_272939822.1">
    <property type="nucleotide sequence ID" value="NZ_QJJU01000070.1"/>
</dbReference>
<keyword evidence="5" id="KW-0804">Transcription</keyword>
<feature type="domain" description="RNA polymerase sigma factor 70 region 4 type 2" evidence="6">
    <location>
        <begin position="10"/>
        <end position="61"/>
    </location>
</feature>
<dbReference type="EMBL" id="QJJU01000070">
    <property type="protein sequence ID" value="PXW94301.1"/>
    <property type="molecule type" value="Genomic_DNA"/>
</dbReference>
<organism evidence="7 8">
    <name type="scientific">Mycolicibacterium moriokaense</name>
    <dbReference type="NCBI Taxonomy" id="39691"/>
    <lineage>
        <taxon>Bacteria</taxon>
        <taxon>Bacillati</taxon>
        <taxon>Actinomycetota</taxon>
        <taxon>Actinomycetes</taxon>
        <taxon>Mycobacteriales</taxon>
        <taxon>Mycobacteriaceae</taxon>
        <taxon>Mycolicibacterium</taxon>
    </lineage>
</organism>
<evidence type="ECO:0000256" key="5">
    <source>
        <dbReference type="ARBA" id="ARBA00023163"/>
    </source>
</evidence>
<reference evidence="7 8" key="2">
    <citation type="submission" date="2018-06" db="EMBL/GenBank/DDBJ databases">
        <title>Sequencing of bacterial isolates from soil warming experiment in Harvard Forest, Massachusetts, USA.</title>
        <authorList>
            <person name="Deangelis K.PhD."/>
        </authorList>
    </citation>
    <scope>NUCLEOTIDE SEQUENCE [LARGE SCALE GENOMIC DNA]</scope>
    <source>
        <strain evidence="7 8">GAS496</strain>
    </source>
</reference>
<evidence type="ECO:0000256" key="2">
    <source>
        <dbReference type="ARBA" id="ARBA00023015"/>
    </source>
</evidence>
<reference evidence="8" key="1">
    <citation type="submission" date="2018-05" db="EMBL/GenBank/DDBJ databases">
        <authorList>
            <person name="Deangelis K."/>
            <person name="Huntemann M."/>
            <person name="Clum A."/>
            <person name="Pillay M."/>
            <person name="Palaniappan K."/>
            <person name="Varghese N."/>
            <person name="Mikhailova N."/>
            <person name="Stamatis D."/>
            <person name="Reddy T."/>
            <person name="Daum C."/>
            <person name="Shapiro N."/>
            <person name="Ivanova N."/>
            <person name="Kyrpides N."/>
            <person name="Woyke T."/>
        </authorList>
    </citation>
    <scope>NUCLEOTIDE SEQUENCE [LARGE SCALE GENOMIC DNA]</scope>
    <source>
        <strain evidence="8">GAS496</strain>
    </source>
</reference>
<accession>A0A318H8E5</accession>
<keyword evidence="3" id="KW-0731">Sigma factor</keyword>
<dbReference type="GO" id="GO:0006352">
    <property type="term" value="P:DNA-templated transcription initiation"/>
    <property type="evidence" value="ECO:0007669"/>
    <property type="project" value="InterPro"/>
</dbReference>
<evidence type="ECO:0000256" key="3">
    <source>
        <dbReference type="ARBA" id="ARBA00023082"/>
    </source>
</evidence>
<dbReference type="Proteomes" id="UP000247781">
    <property type="component" value="Unassembled WGS sequence"/>
</dbReference>
<evidence type="ECO:0000256" key="4">
    <source>
        <dbReference type="ARBA" id="ARBA00023125"/>
    </source>
</evidence>
<evidence type="ECO:0000313" key="8">
    <source>
        <dbReference type="Proteomes" id="UP000247781"/>
    </source>
</evidence>
<dbReference type="GO" id="GO:0016987">
    <property type="term" value="F:sigma factor activity"/>
    <property type="evidence" value="ECO:0007669"/>
    <property type="project" value="UniProtKB-KW"/>
</dbReference>
<dbReference type="InterPro" id="IPR036388">
    <property type="entry name" value="WH-like_DNA-bd_sf"/>
</dbReference>
<name>A0A318H8E5_9MYCO</name>
<dbReference type="AlphaFoldDB" id="A0A318H8E5"/>
<feature type="non-terminal residue" evidence="7">
    <location>
        <position position="1"/>
    </location>
</feature>
<dbReference type="SUPFAM" id="SSF88659">
    <property type="entry name" value="Sigma3 and sigma4 domains of RNA polymerase sigma factors"/>
    <property type="match status" value="1"/>
</dbReference>
<proteinExistence type="inferred from homology"/>
<sequence length="77" mass="8721">ACGDCRVGRLQIREALAQLPAADRAILRRSYYQGSTTAQIAEDLPIGEDAVKSRLHHTLLTLRRTLQEMEAPHRRVR</sequence>
<comment type="caution">
    <text evidence="7">The sequence shown here is derived from an EMBL/GenBank/DDBJ whole genome shotgun (WGS) entry which is preliminary data.</text>
</comment>
<keyword evidence="4" id="KW-0238">DNA-binding</keyword>
<dbReference type="InterPro" id="IPR013324">
    <property type="entry name" value="RNA_pol_sigma_r3/r4-like"/>
</dbReference>
<evidence type="ECO:0000259" key="6">
    <source>
        <dbReference type="Pfam" id="PF08281"/>
    </source>
</evidence>
<evidence type="ECO:0000256" key="1">
    <source>
        <dbReference type="ARBA" id="ARBA00010641"/>
    </source>
</evidence>
<protein>
    <submittedName>
        <fullName evidence="7">RNA polymerase sigma factor (Sigma-70 family)</fullName>
    </submittedName>
</protein>
<keyword evidence="2" id="KW-0805">Transcription regulation</keyword>
<evidence type="ECO:0000313" key="7">
    <source>
        <dbReference type="EMBL" id="PXW94301.1"/>
    </source>
</evidence>
<comment type="similarity">
    <text evidence="1">Belongs to the sigma-70 factor family. ECF subfamily.</text>
</comment>
<gene>
    <name evidence="7" type="ORF">C8E89_1704</name>
</gene>
<keyword evidence="8" id="KW-1185">Reference proteome</keyword>
<dbReference type="Pfam" id="PF08281">
    <property type="entry name" value="Sigma70_r4_2"/>
    <property type="match status" value="1"/>
</dbReference>